<feature type="domain" description="GST N-terminal" evidence="6">
    <location>
        <begin position="1"/>
        <end position="82"/>
    </location>
</feature>
<keyword evidence="9" id="KW-1185">Reference proteome</keyword>
<dbReference type="InterPro" id="IPR040077">
    <property type="entry name" value="GST_C_Theta"/>
</dbReference>
<evidence type="ECO:0000259" key="6">
    <source>
        <dbReference type="PROSITE" id="PS50404"/>
    </source>
</evidence>
<evidence type="ECO:0000259" key="7">
    <source>
        <dbReference type="PROSITE" id="PS50405"/>
    </source>
</evidence>
<dbReference type="FunFam" id="1.20.1050.10:FF:000039">
    <property type="entry name" value="Glutathione S-transferase theta-1"/>
    <property type="match status" value="1"/>
</dbReference>
<dbReference type="SUPFAM" id="SSF47616">
    <property type="entry name" value="GST C-terminal domain-like"/>
    <property type="match status" value="1"/>
</dbReference>
<keyword evidence="4" id="KW-0808">Transferase</keyword>
<dbReference type="GO" id="GO:0004364">
    <property type="term" value="F:glutathione transferase activity"/>
    <property type="evidence" value="ECO:0007669"/>
    <property type="project" value="UniProtKB-EC"/>
</dbReference>
<evidence type="ECO:0000256" key="4">
    <source>
        <dbReference type="ARBA" id="ARBA00022679"/>
    </source>
</evidence>
<dbReference type="InterPro" id="IPR036249">
    <property type="entry name" value="Thioredoxin-like_sf"/>
</dbReference>
<keyword evidence="3" id="KW-0963">Cytoplasm</keyword>
<dbReference type="InterPro" id="IPR051369">
    <property type="entry name" value="GST_Theta"/>
</dbReference>
<dbReference type="Pfam" id="PF02798">
    <property type="entry name" value="GST_N"/>
    <property type="match status" value="1"/>
</dbReference>
<dbReference type="InterPro" id="IPR010987">
    <property type="entry name" value="Glutathione-S-Trfase_C-like"/>
</dbReference>
<dbReference type="PANTHER" id="PTHR43917">
    <property type="match status" value="1"/>
</dbReference>
<dbReference type="Gene3D" id="3.40.30.10">
    <property type="entry name" value="Glutaredoxin"/>
    <property type="match status" value="1"/>
</dbReference>
<evidence type="ECO:0000313" key="8">
    <source>
        <dbReference type="EMBL" id="CAH1407202.1"/>
    </source>
</evidence>
<evidence type="ECO:0000256" key="2">
    <source>
        <dbReference type="ARBA" id="ARBA00009899"/>
    </source>
</evidence>
<dbReference type="PANTHER" id="PTHR43917:SF8">
    <property type="entry name" value="GH16740P-RELATED"/>
    <property type="match status" value="1"/>
</dbReference>
<comment type="subcellular location">
    <subcellularLocation>
        <location evidence="1">Cytoplasm</location>
    </subcellularLocation>
</comment>
<accession>A0A9P0MYL0</accession>
<dbReference type="EMBL" id="OV725083">
    <property type="protein sequence ID" value="CAH1407202.1"/>
    <property type="molecule type" value="Genomic_DNA"/>
</dbReference>
<evidence type="ECO:0000256" key="3">
    <source>
        <dbReference type="ARBA" id="ARBA00022490"/>
    </source>
</evidence>
<dbReference type="AlphaFoldDB" id="A0A9P0MYL0"/>
<reference evidence="8" key="1">
    <citation type="submission" date="2022-01" db="EMBL/GenBank/DDBJ databases">
        <authorList>
            <person name="King R."/>
        </authorList>
    </citation>
    <scope>NUCLEOTIDE SEQUENCE</scope>
</reference>
<dbReference type="SFLD" id="SFLDG00358">
    <property type="entry name" value="Main_(cytGST)"/>
    <property type="match status" value="1"/>
</dbReference>
<dbReference type="SFLD" id="SFLDS00019">
    <property type="entry name" value="Glutathione_Transferase_(cytos"/>
    <property type="match status" value="1"/>
</dbReference>
<dbReference type="InterPro" id="IPR036282">
    <property type="entry name" value="Glutathione-S-Trfase_C_sf"/>
</dbReference>
<comment type="catalytic activity">
    <reaction evidence="5">
        <text>RX + glutathione = an S-substituted glutathione + a halide anion + H(+)</text>
        <dbReference type="Rhea" id="RHEA:16437"/>
        <dbReference type="ChEBI" id="CHEBI:15378"/>
        <dbReference type="ChEBI" id="CHEBI:16042"/>
        <dbReference type="ChEBI" id="CHEBI:17792"/>
        <dbReference type="ChEBI" id="CHEBI:57925"/>
        <dbReference type="ChEBI" id="CHEBI:90779"/>
        <dbReference type="EC" id="2.5.1.18"/>
    </reaction>
</comment>
<protein>
    <submittedName>
        <fullName evidence="8">Uncharacterized protein</fullName>
    </submittedName>
</protein>
<evidence type="ECO:0000313" key="9">
    <source>
        <dbReference type="Proteomes" id="UP001152798"/>
    </source>
</evidence>
<proteinExistence type="inferred from homology"/>
<dbReference type="Gene3D" id="1.20.1050.10">
    <property type="match status" value="1"/>
</dbReference>
<dbReference type="InterPro" id="IPR004045">
    <property type="entry name" value="Glutathione_S-Trfase_N"/>
</dbReference>
<dbReference type="GO" id="GO:0005737">
    <property type="term" value="C:cytoplasm"/>
    <property type="evidence" value="ECO:0007669"/>
    <property type="project" value="UniProtKB-SubCell"/>
</dbReference>
<name>A0A9P0MYL0_NEZVI</name>
<dbReference type="PROSITE" id="PS50404">
    <property type="entry name" value="GST_NTER"/>
    <property type="match status" value="1"/>
</dbReference>
<dbReference type="SUPFAM" id="SSF52833">
    <property type="entry name" value="Thioredoxin-like"/>
    <property type="match status" value="1"/>
</dbReference>
<organism evidence="8 9">
    <name type="scientific">Nezara viridula</name>
    <name type="common">Southern green stink bug</name>
    <name type="synonym">Cimex viridulus</name>
    <dbReference type="NCBI Taxonomy" id="85310"/>
    <lineage>
        <taxon>Eukaryota</taxon>
        <taxon>Metazoa</taxon>
        <taxon>Ecdysozoa</taxon>
        <taxon>Arthropoda</taxon>
        <taxon>Hexapoda</taxon>
        <taxon>Insecta</taxon>
        <taxon>Pterygota</taxon>
        <taxon>Neoptera</taxon>
        <taxon>Paraneoptera</taxon>
        <taxon>Hemiptera</taxon>
        <taxon>Heteroptera</taxon>
        <taxon>Panheteroptera</taxon>
        <taxon>Pentatomomorpha</taxon>
        <taxon>Pentatomoidea</taxon>
        <taxon>Pentatomidae</taxon>
        <taxon>Pentatominae</taxon>
        <taxon>Nezara</taxon>
    </lineage>
</organism>
<dbReference type="Proteomes" id="UP001152798">
    <property type="component" value="Chromosome 7"/>
</dbReference>
<gene>
    <name evidence="8" type="ORF">NEZAVI_LOCUS14983</name>
</gene>
<dbReference type="PROSITE" id="PS50405">
    <property type="entry name" value="GST_CTER"/>
    <property type="match status" value="1"/>
</dbReference>
<evidence type="ECO:0000256" key="5">
    <source>
        <dbReference type="ARBA" id="ARBA00047960"/>
    </source>
</evidence>
<dbReference type="GO" id="GO:0006749">
    <property type="term" value="P:glutathione metabolic process"/>
    <property type="evidence" value="ECO:0007669"/>
    <property type="project" value="TreeGrafter"/>
</dbReference>
<dbReference type="OrthoDB" id="422574at2759"/>
<feature type="domain" description="GST C-terminal" evidence="7">
    <location>
        <begin position="88"/>
        <end position="223"/>
    </location>
</feature>
<sequence>MSLKFYYDLMSQPSRAIYVFLKVTGIKFESKPTILGKLGHKSEEFLKINPIGQVPVIDDNGFIVRESVGILRYLCREKGIPDHWYPKESKAQAKLDEFIEWQHIGLRLPCAFYFKLKWLEPRLTGEKPLESEIERFQPLMLDSCDLMETFWLNHNKKFLFGNHLTIADLLAVMELEQPKLCGFDPRQGRPRLAAYMASVKSETSPYYDEANKIIDKLASMSKL</sequence>
<evidence type="ECO:0000256" key="1">
    <source>
        <dbReference type="ARBA" id="ARBA00004496"/>
    </source>
</evidence>
<dbReference type="InterPro" id="IPR040079">
    <property type="entry name" value="Glutathione_S-Trfase"/>
</dbReference>
<dbReference type="CDD" id="cd03183">
    <property type="entry name" value="GST_C_Theta"/>
    <property type="match status" value="1"/>
</dbReference>
<comment type="similarity">
    <text evidence="2">Belongs to the GST superfamily. Theta family.</text>
</comment>